<evidence type="ECO:0000313" key="3">
    <source>
        <dbReference type="Proteomes" id="UP000265618"/>
    </source>
</evidence>
<gene>
    <name evidence="2" type="ORF">KIPB_003123</name>
</gene>
<keyword evidence="1" id="KW-0812">Transmembrane</keyword>
<dbReference type="EMBL" id="BDIP01000574">
    <property type="protein sequence ID" value="GIQ82049.1"/>
    <property type="molecule type" value="Genomic_DNA"/>
</dbReference>
<keyword evidence="1" id="KW-0472">Membrane</keyword>
<name>A0A9K3GFK1_9EUKA</name>
<organism evidence="2 3">
    <name type="scientific">Kipferlia bialata</name>
    <dbReference type="NCBI Taxonomy" id="797122"/>
    <lineage>
        <taxon>Eukaryota</taxon>
        <taxon>Metamonada</taxon>
        <taxon>Carpediemonas-like organisms</taxon>
        <taxon>Kipferlia</taxon>
    </lineage>
</organism>
<proteinExistence type="predicted"/>
<accession>A0A9K3GFK1</accession>
<comment type="caution">
    <text evidence="2">The sequence shown here is derived from an EMBL/GenBank/DDBJ whole genome shotgun (WGS) entry which is preliminary data.</text>
</comment>
<sequence>HSPSDSLVTQVTAILGSAPLFLNTGANTHRMEWLRERVVDYHKGKGKQAHSLLSRAEDKRILRSEVPIARVLTPFALCGIVLLLPILFPAWFPVILRPGSPAYRCLGVLVLAVGLWANEGMPLHVTAILICVMAVVMRLFDTTETKFTATHSVHTSMHGTPLLPLLNRDHPSLTFNEYHEGDTTLTASLSADAYHTVLEELVSLSSEHQHQFGVSLPGAKYAVVDASRLSLSGPRSAPILSMPCVPTDMFSVLQDLHVVARATPLKGLVPDIDVSAGAHGVWSVNYDYDNQAPIYQPVFDDFETVFGDALIGSISFPNNFGWLYAGVEFELDLSGISLFHPVPNVDHMRLVVTAAYDVSLSYQVDIELLEEVEFRVEVPVIDLDAMWGLPIVGDALDFSLELSASMDAFASIDFEEMEFKQEFEYISSGNYTWGVDYTESAGFVDISDSTQPISTTYMSTPEYALSFVARAGTDLSLGFSFLGFGVELKPTASVELHVDVTEGACKDGCLEYSTDFAVDVEFDIPEAKLLGVVEIPGLPYSYGPERVLEISLPCSLCSGCLGDQDFSDWKTESDLVLPYRNRFTAFNYDFTMTQHHFDDDTSWYPTTIVTDCDDQSFTNECTIVKIYEDTTDLAFGDVSTYTWLAQDTCKFKVQLYESIAYWQDPEYTYFPTTAVNDLCTREQGTCRKVVPTVHDGNHIDITIDFSWWPEVLTGQFSGPLTSNGGADSLVLVQAVPWAQYMVSLPIEGVTQTLFLPDAGLASGLASDILEDRDSVMIPVVEHDRVRMQVTSFHDPNNDGFGSDPEPYMTPYMWQSGHPFRGGYYWRRIQCTDSGHTCKYKHFDKQKGPGDFYFSVYGLDGGIADIYPQYEFIAGEEDEEDDDYYGTMVIDRANVQEAFDNPDKSHLYTYKASSDHDVTGNFLFSAMDSSYQYGIRLAHGTGDLGLEAESDPVSVGFFPLQTVTDIDPTVCASVTLGTEEYPLYGQALVEISLSAVSEGTLFYLDNPTTTASLSLQLEIGLSTVTNGAVTYAKGGSKAAPECVVAAQYSEPLPVGFASGDRVGLAVTGLADSVAECFGGEAPSGAVLRLWARVPADEDGTSTDPETADKFVGSLRICNYSSHGSQHDVGRTAQFFRTLPSTTGEFRLIGTEADVGTPTSTYYCDSSEQDLTLPHTTTSSTGVLIESGTSSSSTPCPGVTLADSGLSSVLSTERGSPVLSPSLPVPHFSLSAPDSLPVGLAGGTVSVSFEEEWIGDPSIDVVVSVDGIAESDGSDTLSDDRVFDVYSVDAATSALTLLASDVAYYAHNATDVLYASETAEKVVVSPTYHVSTHISLPVYPSSTTLTTPYQTLLCANVDSTRFYSAAYAMSVPALVVSTSPSLGGGEGDTLRVTLCDTGSAERERERCVSVVGTPALLYLSDTTLDWDRVYIEFQYPGADVSDWQGTAYLALKDMAE</sequence>
<keyword evidence="1" id="KW-1133">Transmembrane helix</keyword>
<protein>
    <submittedName>
        <fullName evidence="2">Uncharacterized protein</fullName>
    </submittedName>
</protein>
<evidence type="ECO:0000313" key="2">
    <source>
        <dbReference type="EMBL" id="GIQ82049.1"/>
    </source>
</evidence>
<feature type="non-terminal residue" evidence="2">
    <location>
        <position position="1454"/>
    </location>
</feature>
<evidence type="ECO:0000256" key="1">
    <source>
        <dbReference type="SAM" id="Phobius"/>
    </source>
</evidence>
<reference evidence="2 3" key="1">
    <citation type="journal article" date="2018" name="PLoS ONE">
        <title>The draft genome of Kipferlia bialata reveals reductive genome evolution in fornicate parasites.</title>
        <authorList>
            <person name="Tanifuji G."/>
            <person name="Takabayashi S."/>
            <person name="Kume K."/>
            <person name="Takagi M."/>
            <person name="Nakayama T."/>
            <person name="Kamikawa R."/>
            <person name="Inagaki Y."/>
            <person name="Hashimoto T."/>
        </authorList>
    </citation>
    <scope>NUCLEOTIDE SEQUENCE [LARGE SCALE GENOMIC DNA]</scope>
    <source>
        <strain evidence="2">NY0173</strain>
    </source>
</reference>
<keyword evidence="3" id="KW-1185">Reference proteome</keyword>
<dbReference type="Proteomes" id="UP000265618">
    <property type="component" value="Unassembled WGS sequence"/>
</dbReference>
<feature type="transmembrane region" description="Helical" evidence="1">
    <location>
        <begin position="68"/>
        <end position="88"/>
    </location>
</feature>